<dbReference type="EMBL" id="DS547112">
    <property type="protein sequence ID" value="EDR05619.1"/>
    <property type="molecule type" value="Genomic_DNA"/>
</dbReference>
<dbReference type="InParanoid" id="B0DI49"/>
<evidence type="ECO:0000313" key="2">
    <source>
        <dbReference type="EMBL" id="EDR05619.1"/>
    </source>
</evidence>
<sequence length="456" mass="52168">MPLYIQGSPNQPKSPQYHQLSPPSSIDLDAFNMTTLDEIDMLGFQADYLISPRPPSLLFGSNPTHVLNFLTRSELWNLPASSILEYAKHHSREINNIIRHLDDVISKIQEINMPPRYYTPSVSHLLTFNKEQLIMLYDQLPLPVIMKLRHTSRYFYHTANVYVCNRVASLICGFRLSYARTLKKLDTYNAVIGGSVALLPILARIDGFKPHDLDIYVPQRHAFDLYQDLLEDQYEITETWSNVHLGNPCVSSILLLTHRSNRDLCVNLIMTSSPSPVAAIIHSSSTHTMNYINKHGIFCAYPDLTSNKLSHSVVSPTQSQILDLHRIIAGNMVPRFIEQNILDPLYLIFRTRYRERGFSFDEKLWPHVCTVDPSCPHTSRHTSDSNRLFFSFDEHMALPVVVGALTFYPSILREKKDKALSYEGCDIWWTLGGGPCENSGRSWMRQRIVIDASFLS</sequence>
<feature type="compositionally biased region" description="Polar residues" evidence="1">
    <location>
        <begin position="7"/>
        <end position="21"/>
    </location>
</feature>
<dbReference type="KEGG" id="lbc:LACBIDRAFT_302713"/>
<name>B0DI49_LACBS</name>
<evidence type="ECO:0000313" key="3">
    <source>
        <dbReference type="Proteomes" id="UP000001194"/>
    </source>
</evidence>
<feature type="region of interest" description="Disordered" evidence="1">
    <location>
        <begin position="1"/>
        <end position="21"/>
    </location>
</feature>
<protein>
    <submittedName>
        <fullName evidence="2">Predicted protein</fullName>
    </submittedName>
</protein>
<gene>
    <name evidence="2" type="ORF">LACBIDRAFT_302713</name>
</gene>
<reference evidence="2 3" key="1">
    <citation type="journal article" date="2008" name="Nature">
        <title>The genome of Laccaria bicolor provides insights into mycorrhizal symbiosis.</title>
        <authorList>
            <person name="Martin F."/>
            <person name="Aerts A."/>
            <person name="Ahren D."/>
            <person name="Brun A."/>
            <person name="Danchin E.G.J."/>
            <person name="Duchaussoy F."/>
            <person name="Gibon J."/>
            <person name="Kohler A."/>
            <person name="Lindquist E."/>
            <person name="Pereda V."/>
            <person name="Salamov A."/>
            <person name="Shapiro H.J."/>
            <person name="Wuyts J."/>
            <person name="Blaudez D."/>
            <person name="Buee M."/>
            <person name="Brokstein P."/>
            <person name="Canbaeck B."/>
            <person name="Cohen D."/>
            <person name="Courty P.E."/>
            <person name="Coutinho P.M."/>
            <person name="Delaruelle C."/>
            <person name="Detter J.C."/>
            <person name="Deveau A."/>
            <person name="DiFazio S."/>
            <person name="Duplessis S."/>
            <person name="Fraissinet-Tachet L."/>
            <person name="Lucic E."/>
            <person name="Frey-Klett P."/>
            <person name="Fourrey C."/>
            <person name="Feussner I."/>
            <person name="Gay G."/>
            <person name="Grimwood J."/>
            <person name="Hoegger P.J."/>
            <person name="Jain P."/>
            <person name="Kilaru S."/>
            <person name="Labbe J."/>
            <person name="Lin Y.C."/>
            <person name="Legue V."/>
            <person name="Le Tacon F."/>
            <person name="Marmeisse R."/>
            <person name="Melayah D."/>
            <person name="Montanini B."/>
            <person name="Muratet M."/>
            <person name="Nehls U."/>
            <person name="Niculita-Hirzel H."/>
            <person name="Oudot-Le Secq M.P."/>
            <person name="Peter M."/>
            <person name="Quesneville H."/>
            <person name="Rajashekar B."/>
            <person name="Reich M."/>
            <person name="Rouhier N."/>
            <person name="Schmutz J."/>
            <person name="Yin T."/>
            <person name="Chalot M."/>
            <person name="Henrissat B."/>
            <person name="Kuees U."/>
            <person name="Lucas S."/>
            <person name="Van de Peer Y."/>
            <person name="Podila G.K."/>
            <person name="Polle A."/>
            <person name="Pukkila P.J."/>
            <person name="Richardson P.M."/>
            <person name="Rouze P."/>
            <person name="Sanders I.R."/>
            <person name="Stajich J.E."/>
            <person name="Tunlid A."/>
            <person name="Tuskan G."/>
            <person name="Grigoriev I.V."/>
        </authorList>
    </citation>
    <scope>NUCLEOTIDE SEQUENCE [LARGE SCALE GENOMIC DNA]</scope>
    <source>
        <strain evidence="3">S238N-H82 / ATCC MYA-4686</strain>
    </source>
</reference>
<dbReference type="AlphaFoldDB" id="B0DI49"/>
<dbReference type="GeneID" id="6079339"/>
<organism evidence="3">
    <name type="scientific">Laccaria bicolor (strain S238N-H82 / ATCC MYA-4686)</name>
    <name type="common">Bicoloured deceiver</name>
    <name type="synonym">Laccaria laccata var. bicolor</name>
    <dbReference type="NCBI Taxonomy" id="486041"/>
    <lineage>
        <taxon>Eukaryota</taxon>
        <taxon>Fungi</taxon>
        <taxon>Dikarya</taxon>
        <taxon>Basidiomycota</taxon>
        <taxon>Agaricomycotina</taxon>
        <taxon>Agaricomycetes</taxon>
        <taxon>Agaricomycetidae</taxon>
        <taxon>Agaricales</taxon>
        <taxon>Agaricineae</taxon>
        <taxon>Hydnangiaceae</taxon>
        <taxon>Laccaria</taxon>
    </lineage>
</organism>
<dbReference type="OrthoDB" id="3067340at2759"/>
<dbReference type="HOGENOM" id="CLU_035155_0_0_1"/>
<accession>B0DI49</accession>
<dbReference type="RefSeq" id="XP_001883723.1">
    <property type="nucleotide sequence ID" value="XM_001883688.1"/>
</dbReference>
<keyword evidence="3" id="KW-1185">Reference proteome</keyword>
<evidence type="ECO:0000256" key="1">
    <source>
        <dbReference type="SAM" id="MobiDB-lite"/>
    </source>
</evidence>
<dbReference type="Proteomes" id="UP000001194">
    <property type="component" value="Unassembled WGS sequence"/>
</dbReference>
<proteinExistence type="predicted"/>